<keyword evidence="11" id="KW-1185">Reference proteome</keyword>
<dbReference type="Pfam" id="PF01019">
    <property type="entry name" value="G_glu_transpept"/>
    <property type="match status" value="1"/>
</dbReference>
<dbReference type="RefSeq" id="WP_379596167.1">
    <property type="nucleotide sequence ID" value="NZ_JBHRTN010000009.1"/>
</dbReference>
<dbReference type="Gene3D" id="3.60.20.40">
    <property type="match status" value="1"/>
</dbReference>
<sequence length="570" mass="59872">MTEPAAAWNWRCRSAAPFATEKTTVASERGMAVTNHPLASAAAMEIMAMGGNAVDATVSALFTLTVVEPMMVGLFGGGVAVLRLADGPEVVIDSLATAPAAARADMYTPVSDEWPDYMETEGRANRRGVGAIAVPGTLKGWCEALDRFGTMPLEAVLEPAIRHAGRGFRATPYLAACTAEAAIDLAMDEGMAALFLPGGEPVRAGALLRMADYAATLQGLAAHGPDWLYGGALGDQIAGWLAEQGSTMRLSDLAAYRTVERAPVRGSYRGVELLGPPPPCSGGVHVLQMLNLMEGFDIRASGFGTPETLHLVLEALKIAAADRRAATADPAFVQVPVKRLISKAYAEERRLEIDPARTGRFAPGVRGVESANTTHVTVADAAGNIVTSTQTINSLFGARVMIPGTGIIPNNYMYLFDPHPGHALSLQPGKRITSGISATIGFRDGQPLFAVGLPGAHRIPSAVFQFIMNIVDHGMSLQEAVEAPRVFTQGQDAEVERGFPEAVRAALAARGHVVTPVDHVAGGMGAIGFADGRMTGAACWRADGVPMGMGGGLAREGTSFWPDPRRQRAT</sequence>
<name>A0ABV7G5G4_9PROT</name>
<evidence type="ECO:0000256" key="5">
    <source>
        <dbReference type="ARBA" id="ARBA00022801"/>
    </source>
</evidence>
<organism evidence="10 11">
    <name type="scientific">Teichococcus globiformis</name>
    <dbReference type="NCBI Taxonomy" id="2307229"/>
    <lineage>
        <taxon>Bacteria</taxon>
        <taxon>Pseudomonadati</taxon>
        <taxon>Pseudomonadota</taxon>
        <taxon>Alphaproteobacteria</taxon>
        <taxon>Acetobacterales</taxon>
        <taxon>Roseomonadaceae</taxon>
        <taxon>Roseomonas</taxon>
    </lineage>
</organism>
<dbReference type="InterPro" id="IPR029055">
    <property type="entry name" value="Ntn_hydrolases_N"/>
</dbReference>
<dbReference type="GO" id="GO:0103068">
    <property type="term" value="F:leukotriene C4 gamma-glutamyl transferase activity"/>
    <property type="evidence" value="ECO:0007669"/>
    <property type="project" value="UniProtKB-EC"/>
</dbReference>
<dbReference type="PANTHER" id="PTHR43199:SF1">
    <property type="entry name" value="GLUTATHIONE HYDROLASE PROENZYME"/>
    <property type="match status" value="1"/>
</dbReference>
<evidence type="ECO:0000256" key="7">
    <source>
        <dbReference type="ARBA" id="ARBA00023315"/>
    </source>
</evidence>
<dbReference type="PROSITE" id="PS00462">
    <property type="entry name" value="G_GLU_TRANSPEPTIDASE"/>
    <property type="match status" value="1"/>
</dbReference>
<accession>A0ABV7G5G4</accession>
<dbReference type="SUPFAM" id="SSF56235">
    <property type="entry name" value="N-terminal nucleophile aminohydrolases (Ntn hydrolases)"/>
    <property type="match status" value="1"/>
</dbReference>
<keyword evidence="4 9" id="KW-0808">Transferase</keyword>
<dbReference type="InterPro" id="IPR043138">
    <property type="entry name" value="GGT_lsub"/>
</dbReference>
<dbReference type="InterPro" id="IPR055262">
    <property type="entry name" value="GGT_CS"/>
</dbReference>
<comment type="catalytic activity">
    <reaction evidence="8 9">
        <text>an N-terminal (5-L-glutamyl)-[peptide] + an alpha-amino acid = 5-L-glutamyl amino acid + an N-terminal L-alpha-aminoacyl-[peptide]</text>
        <dbReference type="Rhea" id="RHEA:23904"/>
        <dbReference type="Rhea" id="RHEA-COMP:9780"/>
        <dbReference type="Rhea" id="RHEA-COMP:9795"/>
        <dbReference type="ChEBI" id="CHEBI:77644"/>
        <dbReference type="ChEBI" id="CHEBI:78597"/>
        <dbReference type="ChEBI" id="CHEBI:78599"/>
        <dbReference type="ChEBI" id="CHEBI:78608"/>
        <dbReference type="EC" id="2.3.2.2"/>
    </reaction>
</comment>
<evidence type="ECO:0000256" key="1">
    <source>
        <dbReference type="ARBA" id="ARBA00001049"/>
    </source>
</evidence>
<keyword evidence="9" id="KW-0317">Glutathione biosynthesis</keyword>
<comment type="catalytic activity">
    <reaction evidence="1 9">
        <text>an S-substituted glutathione + H2O = an S-substituted L-cysteinylglycine + L-glutamate</text>
        <dbReference type="Rhea" id="RHEA:59468"/>
        <dbReference type="ChEBI" id="CHEBI:15377"/>
        <dbReference type="ChEBI" id="CHEBI:29985"/>
        <dbReference type="ChEBI" id="CHEBI:90779"/>
        <dbReference type="ChEBI" id="CHEBI:143103"/>
        <dbReference type="EC" id="3.4.19.13"/>
    </reaction>
</comment>
<evidence type="ECO:0000256" key="6">
    <source>
        <dbReference type="ARBA" id="ARBA00023145"/>
    </source>
</evidence>
<reference evidence="11" key="1">
    <citation type="journal article" date="2019" name="Int. J. Syst. Evol. Microbiol.">
        <title>The Global Catalogue of Microorganisms (GCM) 10K type strain sequencing project: providing services to taxonomists for standard genome sequencing and annotation.</title>
        <authorList>
            <consortium name="The Broad Institute Genomics Platform"/>
            <consortium name="The Broad Institute Genome Sequencing Center for Infectious Disease"/>
            <person name="Wu L."/>
            <person name="Ma J."/>
        </authorList>
    </citation>
    <scope>NUCLEOTIDE SEQUENCE [LARGE SCALE GENOMIC DNA]</scope>
    <source>
        <strain evidence="11">KCTC 52094</strain>
    </source>
</reference>
<proteinExistence type="inferred from homology"/>
<comment type="subunit">
    <text evidence="9">This enzyme consists of two polypeptide chains, which are synthesized in precursor form from a single polypeptide.</text>
</comment>
<dbReference type="EMBL" id="JBHRTN010000009">
    <property type="protein sequence ID" value="MFC3125457.1"/>
    <property type="molecule type" value="Genomic_DNA"/>
</dbReference>
<dbReference type="EC" id="3.4.19.13" evidence="9"/>
<gene>
    <name evidence="10" type="primary">ggt</name>
    <name evidence="10" type="ORF">ACFOD4_10325</name>
</gene>
<comment type="pathway">
    <text evidence="9">Sulfur metabolism; glutathione metabolism.</text>
</comment>
<evidence type="ECO:0000256" key="9">
    <source>
        <dbReference type="RuleBase" id="RU368036"/>
    </source>
</evidence>
<dbReference type="InterPro" id="IPR000101">
    <property type="entry name" value="GGT_peptidase"/>
</dbReference>
<dbReference type="Proteomes" id="UP001595593">
    <property type="component" value="Unassembled WGS sequence"/>
</dbReference>
<comment type="caution">
    <text evidence="10">The sequence shown here is derived from an EMBL/GenBank/DDBJ whole genome shotgun (WGS) entry which is preliminary data.</text>
</comment>
<dbReference type="InterPro" id="IPR051792">
    <property type="entry name" value="GGT_bact"/>
</dbReference>
<dbReference type="NCBIfam" id="TIGR00066">
    <property type="entry name" value="g_glut_trans"/>
    <property type="match status" value="1"/>
</dbReference>
<keyword evidence="7 9" id="KW-0012">Acyltransferase</keyword>
<dbReference type="PANTHER" id="PTHR43199">
    <property type="entry name" value="GLUTATHIONE HYDROLASE"/>
    <property type="match status" value="1"/>
</dbReference>
<protein>
    <recommendedName>
        <fullName evidence="9">Glutathione hydrolase proenzyme</fullName>
        <ecNumber evidence="9">2.3.2.2</ecNumber>
        <ecNumber evidence="9">3.4.19.13</ecNumber>
    </recommendedName>
    <component>
        <recommendedName>
            <fullName evidence="9">Glutathione hydrolase large chain</fullName>
        </recommendedName>
    </component>
    <component>
        <recommendedName>
            <fullName evidence="9">Glutathione hydrolase small chain</fullName>
        </recommendedName>
    </component>
</protein>
<dbReference type="Gene3D" id="1.10.246.130">
    <property type="match status" value="1"/>
</dbReference>
<comment type="catalytic activity">
    <reaction evidence="2 9">
        <text>glutathione + H2O = L-cysteinylglycine + L-glutamate</text>
        <dbReference type="Rhea" id="RHEA:28807"/>
        <dbReference type="ChEBI" id="CHEBI:15377"/>
        <dbReference type="ChEBI" id="CHEBI:29985"/>
        <dbReference type="ChEBI" id="CHEBI:57925"/>
        <dbReference type="ChEBI" id="CHEBI:61694"/>
        <dbReference type="EC" id="3.4.19.13"/>
    </reaction>
</comment>
<dbReference type="EC" id="2.3.2.2" evidence="9"/>
<evidence type="ECO:0000313" key="11">
    <source>
        <dbReference type="Proteomes" id="UP001595593"/>
    </source>
</evidence>
<evidence type="ECO:0000256" key="2">
    <source>
        <dbReference type="ARBA" id="ARBA00001089"/>
    </source>
</evidence>
<keyword evidence="6 9" id="KW-0865">Zymogen</keyword>
<evidence type="ECO:0000256" key="3">
    <source>
        <dbReference type="ARBA" id="ARBA00009381"/>
    </source>
</evidence>
<evidence type="ECO:0000256" key="8">
    <source>
        <dbReference type="ARBA" id="ARBA00047417"/>
    </source>
</evidence>
<evidence type="ECO:0000256" key="4">
    <source>
        <dbReference type="ARBA" id="ARBA00022679"/>
    </source>
</evidence>
<comment type="PTM">
    <text evidence="9">Cleaved by autocatalysis into a large and a small subunit.</text>
</comment>
<comment type="similarity">
    <text evidence="3 9">Belongs to the gamma-glutamyltransferase family.</text>
</comment>
<keyword evidence="5 9" id="KW-0378">Hydrolase</keyword>
<dbReference type="InterPro" id="IPR043137">
    <property type="entry name" value="GGT_ssub_C"/>
</dbReference>
<dbReference type="PRINTS" id="PR01210">
    <property type="entry name" value="GGTRANSPTASE"/>
</dbReference>
<evidence type="ECO:0000313" key="10">
    <source>
        <dbReference type="EMBL" id="MFC3125457.1"/>
    </source>
</evidence>